<dbReference type="AlphaFoldDB" id="A0A5J4P9Y5"/>
<accession>A0A5J4P9Y5</accession>
<feature type="domain" description="Endonuclease/exonuclease/phosphatase" evidence="1">
    <location>
        <begin position="2"/>
        <end position="113"/>
    </location>
</feature>
<comment type="caution">
    <text evidence="2">The sequence shown here is derived from an EMBL/GenBank/DDBJ whole genome shotgun (WGS) entry which is preliminary data.</text>
</comment>
<gene>
    <name evidence="2" type="ORF">EZS27_042587</name>
</gene>
<organism evidence="2">
    <name type="scientific">termite gut metagenome</name>
    <dbReference type="NCBI Taxonomy" id="433724"/>
    <lineage>
        <taxon>unclassified sequences</taxon>
        <taxon>metagenomes</taxon>
        <taxon>organismal metagenomes</taxon>
    </lineage>
</organism>
<dbReference type="EMBL" id="SNRY01010437">
    <property type="protein sequence ID" value="KAA6305760.1"/>
    <property type="molecule type" value="Genomic_DNA"/>
</dbReference>
<protein>
    <recommendedName>
        <fullName evidence="1">Endonuclease/exonuclease/phosphatase domain-containing protein</fullName>
    </recommendedName>
</protein>
<reference evidence="2" key="1">
    <citation type="submission" date="2019-03" db="EMBL/GenBank/DDBJ databases">
        <title>Single cell metagenomics reveals metabolic interactions within the superorganism composed of flagellate Streblomastix strix and complex community of Bacteroidetes bacteria on its surface.</title>
        <authorList>
            <person name="Treitli S.C."/>
            <person name="Kolisko M."/>
            <person name="Husnik F."/>
            <person name="Keeling P."/>
            <person name="Hampl V."/>
        </authorList>
    </citation>
    <scope>NUCLEOTIDE SEQUENCE</scope>
    <source>
        <strain evidence="2">STM</strain>
    </source>
</reference>
<sequence>RDKSVTEILAAVAPASYPERNRLYHLLARKAEKAEYGSYKYRGKWGLFDHLIVSGLMLNIRNRFYTDESKADVVRFPFLLMKDEKYGGVRPFRTYNGIKYGGGFSDHLPVYVDFIIHSK</sequence>
<dbReference type="InterPro" id="IPR036691">
    <property type="entry name" value="Endo/exonu/phosph_ase_sf"/>
</dbReference>
<proteinExistence type="predicted"/>
<dbReference type="SUPFAM" id="SSF56219">
    <property type="entry name" value="DNase I-like"/>
    <property type="match status" value="1"/>
</dbReference>
<evidence type="ECO:0000313" key="2">
    <source>
        <dbReference type="EMBL" id="KAA6305760.1"/>
    </source>
</evidence>
<evidence type="ECO:0000259" key="1">
    <source>
        <dbReference type="Pfam" id="PF19580"/>
    </source>
</evidence>
<dbReference type="InterPro" id="IPR005135">
    <property type="entry name" value="Endo/exonuclease/phosphatase"/>
</dbReference>
<dbReference type="GO" id="GO:0003824">
    <property type="term" value="F:catalytic activity"/>
    <property type="evidence" value="ECO:0007669"/>
    <property type="project" value="InterPro"/>
</dbReference>
<dbReference type="Pfam" id="PF19580">
    <property type="entry name" value="Exo_endo_phos_3"/>
    <property type="match status" value="1"/>
</dbReference>
<feature type="non-terminal residue" evidence="2">
    <location>
        <position position="1"/>
    </location>
</feature>
<name>A0A5J4P9Y5_9ZZZZ</name>